<dbReference type="EC" id="3.2.1.21" evidence="4"/>
<evidence type="ECO:0000256" key="1">
    <source>
        <dbReference type="ARBA" id="ARBA00000448"/>
    </source>
</evidence>
<keyword evidence="5" id="KW-0378">Hydrolase</keyword>
<dbReference type="Gene3D" id="2.60.120.260">
    <property type="entry name" value="Galactose-binding domain-like"/>
    <property type="match status" value="1"/>
</dbReference>
<dbReference type="SUPFAM" id="SSF51445">
    <property type="entry name" value="(Trans)glycosidases"/>
    <property type="match status" value="1"/>
</dbReference>
<dbReference type="InterPro" id="IPR026891">
    <property type="entry name" value="Fn3-like"/>
</dbReference>
<comment type="catalytic activity">
    <reaction evidence="1">
        <text>Hydrolysis of terminal, non-reducing beta-D-glucosyl residues with release of beta-D-glucose.</text>
        <dbReference type="EC" id="3.2.1.21"/>
    </reaction>
</comment>
<dbReference type="InterPro" id="IPR013783">
    <property type="entry name" value="Ig-like_fold"/>
</dbReference>
<dbReference type="PANTHER" id="PTHR42715">
    <property type="entry name" value="BETA-GLUCOSIDASE"/>
    <property type="match status" value="1"/>
</dbReference>
<accession>A0AAD4EQL4</accession>
<protein>
    <recommendedName>
        <fullName evidence="4">beta-glucosidase</fullName>
        <ecNumber evidence="4">3.2.1.21</ecNumber>
    </recommendedName>
</protein>
<dbReference type="GO" id="GO:0008422">
    <property type="term" value="F:beta-glucosidase activity"/>
    <property type="evidence" value="ECO:0007669"/>
    <property type="project" value="UniProtKB-EC"/>
</dbReference>
<evidence type="ECO:0000256" key="9">
    <source>
        <dbReference type="ARBA" id="ARBA00023326"/>
    </source>
</evidence>
<dbReference type="Gene3D" id="2.60.40.10">
    <property type="entry name" value="Immunoglobulins"/>
    <property type="match status" value="1"/>
</dbReference>
<dbReference type="Proteomes" id="UP001197093">
    <property type="component" value="Unassembled WGS sequence"/>
</dbReference>
<dbReference type="SUPFAM" id="SSF52279">
    <property type="entry name" value="Beta-D-glucan exohydrolase, C-terminal domain"/>
    <property type="match status" value="1"/>
</dbReference>
<dbReference type="Pfam" id="PF00933">
    <property type="entry name" value="Glyco_hydro_3"/>
    <property type="match status" value="1"/>
</dbReference>
<dbReference type="EMBL" id="JAHCVI010000004">
    <property type="protein sequence ID" value="KAG7285718.1"/>
    <property type="molecule type" value="Genomic_DNA"/>
</dbReference>
<dbReference type="InterPro" id="IPR002772">
    <property type="entry name" value="Glyco_hydro_3_C"/>
</dbReference>
<evidence type="ECO:0000256" key="4">
    <source>
        <dbReference type="ARBA" id="ARBA00012744"/>
    </source>
</evidence>
<dbReference type="Pfam" id="PF01915">
    <property type="entry name" value="Glyco_hydro_3_C"/>
    <property type="match status" value="1"/>
</dbReference>
<dbReference type="PANTHER" id="PTHR42715:SF10">
    <property type="entry name" value="BETA-GLUCOSIDASE"/>
    <property type="match status" value="1"/>
</dbReference>
<dbReference type="PRINTS" id="PR00133">
    <property type="entry name" value="GLHYDRLASE3"/>
</dbReference>
<dbReference type="SMART" id="SM01217">
    <property type="entry name" value="Fn3_like"/>
    <property type="match status" value="1"/>
</dbReference>
<evidence type="ECO:0000256" key="6">
    <source>
        <dbReference type="ARBA" id="ARBA00023180"/>
    </source>
</evidence>
<dbReference type="Pfam" id="PF14310">
    <property type="entry name" value="Fn3-like"/>
    <property type="match status" value="1"/>
</dbReference>
<evidence type="ECO:0000259" key="10">
    <source>
        <dbReference type="PROSITE" id="PS51820"/>
    </source>
</evidence>
<dbReference type="InterPro" id="IPR001764">
    <property type="entry name" value="Glyco_hydro_3_N"/>
</dbReference>
<feature type="domain" description="PA14" evidence="10">
    <location>
        <begin position="402"/>
        <end position="558"/>
    </location>
</feature>
<comment type="pathway">
    <text evidence="2">Glycan metabolism; cellulose degradation.</text>
</comment>
<dbReference type="GO" id="GO:0000272">
    <property type="term" value="P:polysaccharide catabolic process"/>
    <property type="evidence" value="ECO:0007669"/>
    <property type="project" value="UniProtKB-KW"/>
</dbReference>
<evidence type="ECO:0000256" key="2">
    <source>
        <dbReference type="ARBA" id="ARBA00004987"/>
    </source>
</evidence>
<dbReference type="Gene3D" id="3.20.20.300">
    <property type="entry name" value="Glycoside hydrolase, family 3, N-terminal domain"/>
    <property type="match status" value="1"/>
</dbReference>
<keyword evidence="6" id="KW-0325">Glycoprotein</keyword>
<dbReference type="FunFam" id="2.60.40.10:FF:000495">
    <property type="entry name" value="Periplasmic beta-glucosidase"/>
    <property type="match status" value="1"/>
</dbReference>
<sequence>MTSNNEKSFTALLPELTLQEKVSLLSGNSFNTTPGIARLGVPQIKVADSINGIRPSAIDGDMTTACFPSTTCLASTWDAALLGRMGEQLAHEAKLKSAQVVLGPTINIHRDPRAGRNFECFSEDPLLSGQLAGAIVNGIQKHGVGACPKHFVCNDSETMRHFYNVNESPDSRTLREIYLAAWQHLFRVSDPVGIMSAYNKVNGTFCGENQPLLTDILRQTWGYRGIVMSDWFATHSTAEPVKAGLDLEMPFPIFRGGRLLKEVESGAVTEAEIDQRVIKMLELRDRTKSCHKDEPEKSEVNAETSQVARELASGGIVLLKNEKNTLPLSTTDAIKVAVIGEFAHEPVVTGGGSASCKPQYTQRPFEVLQHALSEHGTVRYAPGVRTRRIIPVAPTEQLTAKDGRHGVDIAYFNNDNPSAAILTESQASASVFMLGEFKPGLRVPGSRLELTTTLTPSTTGAHTLAVRCTGAFTLSVNNDPILTRSTQAVLTTEQFLFNPTVYETRAAPFPMTAGQPYHITLTMHSRTELMPHGEPTPYSAALCFEEHDDEPAAIQAAADLAEASDVSIVFCGRSAQYESEGFDLEEMRLPANQAALVRAVAAAGKRTLLVLYAGNPIDVSEVVDEVDAVVLAHFPGQEGGKALGEVLTGRVNPSGRLATSWWKRLEDAPSFGHFPAVKGPEGVEISYAEGLEVGYRCRDVTARVRWPFGFGLSYTEFEYDGLRVEVDEKSTPPVLRCSVGVTNAGQREGREVVQLYVGALEGGAVWRPERELKAFTKILLQPGERRQVELEVDLKVACSYWDEDEKAWKLQAGRYAVRVGDCQQEVGVTATSVWNHL</sequence>
<evidence type="ECO:0000313" key="12">
    <source>
        <dbReference type="Proteomes" id="UP001197093"/>
    </source>
</evidence>
<dbReference type="AlphaFoldDB" id="A0AAD4EQL4"/>
<proteinExistence type="inferred from homology"/>
<evidence type="ECO:0000256" key="3">
    <source>
        <dbReference type="ARBA" id="ARBA00005336"/>
    </source>
</evidence>
<comment type="similarity">
    <text evidence="3">Belongs to the glycosyl hydrolase 3 family.</text>
</comment>
<dbReference type="InterPro" id="IPR036962">
    <property type="entry name" value="Glyco_hydro_3_N_sf"/>
</dbReference>
<evidence type="ECO:0000256" key="7">
    <source>
        <dbReference type="ARBA" id="ARBA00023277"/>
    </source>
</evidence>
<dbReference type="InterPro" id="IPR050288">
    <property type="entry name" value="Cellulose_deg_GH3"/>
</dbReference>
<dbReference type="SUPFAM" id="SSF56988">
    <property type="entry name" value="Anthrax protective antigen"/>
    <property type="match status" value="1"/>
</dbReference>
<gene>
    <name evidence="11" type="ORF">NEMBOFW57_008012</name>
</gene>
<keyword evidence="8" id="KW-0326">Glycosidase</keyword>
<dbReference type="InterPro" id="IPR037524">
    <property type="entry name" value="PA14/GLEYA"/>
</dbReference>
<reference evidence="11" key="1">
    <citation type="submission" date="2023-02" db="EMBL/GenBank/DDBJ databases">
        <authorList>
            <person name="Palmer J.M."/>
        </authorList>
    </citation>
    <scope>NUCLEOTIDE SEQUENCE</scope>
    <source>
        <strain evidence="11">FW57</strain>
    </source>
</reference>
<dbReference type="InterPro" id="IPR017853">
    <property type="entry name" value="GH"/>
</dbReference>
<evidence type="ECO:0000313" key="11">
    <source>
        <dbReference type="EMBL" id="KAG7285718.1"/>
    </source>
</evidence>
<dbReference type="Gene3D" id="3.40.50.1700">
    <property type="entry name" value="Glycoside hydrolase family 3 C-terminal domain"/>
    <property type="match status" value="1"/>
</dbReference>
<keyword evidence="7" id="KW-0119">Carbohydrate metabolism</keyword>
<dbReference type="PROSITE" id="PS51820">
    <property type="entry name" value="PA14"/>
    <property type="match status" value="1"/>
</dbReference>
<dbReference type="InterPro" id="IPR036881">
    <property type="entry name" value="Glyco_hydro_3_C_sf"/>
</dbReference>
<comment type="caution">
    <text evidence="11">The sequence shown here is derived from an EMBL/GenBank/DDBJ whole genome shotgun (WGS) entry which is preliminary data.</text>
</comment>
<keyword evidence="12" id="KW-1185">Reference proteome</keyword>
<organism evidence="11 12">
    <name type="scientific">Staphylotrichum longicolle</name>
    <dbReference type="NCBI Taxonomy" id="669026"/>
    <lineage>
        <taxon>Eukaryota</taxon>
        <taxon>Fungi</taxon>
        <taxon>Dikarya</taxon>
        <taxon>Ascomycota</taxon>
        <taxon>Pezizomycotina</taxon>
        <taxon>Sordariomycetes</taxon>
        <taxon>Sordariomycetidae</taxon>
        <taxon>Sordariales</taxon>
        <taxon>Chaetomiaceae</taxon>
        <taxon>Staphylotrichum</taxon>
    </lineage>
</organism>
<name>A0AAD4EQL4_9PEZI</name>
<keyword evidence="9" id="KW-0624">Polysaccharide degradation</keyword>
<evidence type="ECO:0000256" key="5">
    <source>
        <dbReference type="ARBA" id="ARBA00022801"/>
    </source>
</evidence>
<evidence type="ECO:0000256" key="8">
    <source>
        <dbReference type="ARBA" id="ARBA00023295"/>
    </source>
</evidence>